<dbReference type="EMBL" id="NGKB01000012">
    <property type="protein sequence ID" value="RSU12017.1"/>
    <property type="molecule type" value="Genomic_DNA"/>
</dbReference>
<keyword evidence="3" id="KW-1185">Reference proteome</keyword>
<sequence length="113" mass="13158">MYKIGDPSGIGFGWGLIFGGWIMYIPVLLLVIITLIVYVVAFVFKIKYTKKYLQTRIDQSNYIFLLIINWLFYLSIPFFFLTGFLYMKLSIVGIVIGIIEICLLYFGYVEVKL</sequence>
<keyword evidence="1" id="KW-1133">Transmembrane helix</keyword>
<reference evidence="2 3" key="1">
    <citation type="submission" date="2017-05" db="EMBL/GenBank/DDBJ databases">
        <title>Vagococcus spp. assemblies.</title>
        <authorList>
            <person name="Gulvik C.A."/>
        </authorList>
    </citation>
    <scope>NUCLEOTIDE SEQUENCE [LARGE SCALE GENOMIC DNA]</scope>
    <source>
        <strain evidence="2 3">SS1714</strain>
    </source>
</reference>
<name>A0A430AVD6_9ENTE</name>
<dbReference type="Proteomes" id="UP000288028">
    <property type="component" value="Unassembled WGS sequence"/>
</dbReference>
<comment type="caution">
    <text evidence="2">The sequence shown here is derived from an EMBL/GenBank/DDBJ whole genome shotgun (WGS) entry which is preliminary data.</text>
</comment>
<feature type="transmembrane region" description="Helical" evidence="1">
    <location>
        <begin position="62"/>
        <end position="85"/>
    </location>
</feature>
<organism evidence="2 3">
    <name type="scientific">Vagococcus carniphilus</name>
    <dbReference type="NCBI Taxonomy" id="218144"/>
    <lineage>
        <taxon>Bacteria</taxon>
        <taxon>Bacillati</taxon>
        <taxon>Bacillota</taxon>
        <taxon>Bacilli</taxon>
        <taxon>Lactobacillales</taxon>
        <taxon>Enterococcaceae</taxon>
        <taxon>Vagococcus</taxon>
    </lineage>
</organism>
<gene>
    <name evidence="2" type="ORF">CBF28_11640</name>
</gene>
<keyword evidence="1" id="KW-0812">Transmembrane</keyword>
<evidence type="ECO:0000313" key="2">
    <source>
        <dbReference type="EMBL" id="RSU12017.1"/>
    </source>
</evidence>
<protein>
    <submittedName>
        <fullName evidence="2">Uncharacterized protein</fullName>
    </submittedName>
</protein>
<proteinExistence type="predicted"/>
<dbReference type="AlphaFoldDB" id="A0A430AVD6"/>
<accession>A0A430AVD6</accession>
<feature type="transmembrane region" description="Helical" evidence="1">
    <location>
        <begin position="12"/>
        <end position="41"/>
    </location>
</feature>
<keyword evidence="1" id="KW-0472">Membrane</keyword>
<evidence type="ECO:0000313" key="3">
    <source>
        <dbReference type="Proteomes" id="UP000288028"/>
    </source>
</evidence>
<evidence type="ECO:0000256" key="1">
    <source>
        <dbReference type="SAM" id="Phobius"/>
    </source>
</evidence>
<feature type="transmembrane region" description="Helical" evidence="1">
    <location>
        <begin position="91"/>
        <end position="109"/>
    </location>
</feature>